<gene>
    <name evidence="1" type="ORF">F4821DRAFT_15603</name>
</gene>
<protein>
    <submittedName>
        <fullName evidence="1">Uncharacterized protein</fullName>
    </submittedName>
</protein>
<reference evidence="1 2" key="1">
    <citation type="journal article" date="2022" name="New Phytol.">
        <title>Ecological generalism drives hyperdiversity of secondary metabolite gene clusters in xylarialean endophytes.</title>
        <authorList>
            <person name="Franco M.E.E."/>
            <person name="Wisecaver J.H."/>
            <person name="Arnold A.E."/>
            <person name="Ju Y.M."/>
            <person name="Slot J.C."/>
            <person name="Ahrendt S."/>
            <person name="Moore L.P."/>
            <person name="Eastman K.E."/>
            <person name="Scott K."/>
            <person name="Konkel Z."/>
            <person name="Mondo S.J."/>
            <person name="Kuo A."/>
            <person name="Hayes R.D."/>
            <person name="Haridas S."/>
            <person name="Andreopoulos B."/>
            <person name="Riley R."/>
            <person name="LaButti K."/>
            <person name="Pangilinan J."/>
            <person name="Lipzen A."/>
            <person name="Amirebrahimi M."/>
            <person name="Yan J."/>
            <person name="Adam C."/>
            <person name="Keymanesh K."/>
            <person name="Ng V."/>
            <person name="Louie K."/>
            <person name="Northen T."/>
            <person name="Drula E."/>
            <person name="Henrissat B."/>
            <person name="Hsieh H.M."/>
            <person name="Youens-Clark K."/>
            <person name="Lutzoni F."/>
            <person name="Miadlikowska J."/>
            <person name="Eastwood D.C."/>
            <person name="Hamelin R.C."/>
            <person name="Grigoriev I.V."/>
            <person name="U'Ren J.M."/>
        </authorList>
    </citation>
    <scope>NUCLEOTIDE SEQUENCE [LARGE SCALE GENOMIC DNA]</scope>
    <source>
        <strain evidence="1 2">ER1909</strain>
    </source>
</reference>
<keyword evidence="2" id="KW-1185">Reference proteome</keyword>
<evidence type="ECO:0000313" key="2">
    <source>
        <dbReference type="Proteomes" id="UP001497680"/>
    </source>
</evidence>
<proteinExistence type="predicted"/>
<evidence type="ECO:0000313" key="1">
    <source>
        <dbReference type="EMBL" id="KAI6081929.1"/>
    </source>
</evidence>
<name>A0ACC0CNF5_9PEZI</name>
<dbReference type="Proteomes" id="UP001497680">
    <property type="component" value="Unassembled WGS sequence"/>
</dbReference>
<sequence>MMPRETYPRTCLELSNLVSNPTMDSDPYESLPSRSSSPWPNDYHRALQPYPYQYIGKSTIPSKLLTTTERQVEHPNTISASLKALYMAWRWEFASCLLILAIPFIILATLYPHDGQPLPQWPFQISVNTLLSVYSIALRGGLSFIAASCIGQLQWVWFSQGRPLYDLVRYDNAGRGAWGSLQILWTHRLYQPLTTLGALLIVFSMGIDPSIQQLISSSDCSVAIEGEKATLPRTNLFYDATNHQGKLNSEFQSAFLRGLTQSASDLYPKCSTGNCSFSDSYSTLGFCSLCEDSSKEISIETFYTTAFNRSTDLIAECSNNSSIIYTIKSGISMDSQSIHIPPQVLWQLNVVNSITTSGSPCTDLSHIQLAGMGIVGRNAVYRIAGHGKVIVKILVGKTPVSDNHIDITTGDPIEGCDQEDLAGSWRCRGYGAATCTIQPCVRAYSATIEAGRLTERLISESGTLDMATGEMENETLRDGGSVPELGMIDTHCLTSLEINELADQGYIVENTTRWLPYSAVSDSGVGSSLTNSLLTQKCLYLMDKEFASDTTAPVIAENFNGILKGGLGNVWKNGFLINSFDGPQTLQYIYDSGHVDLQRIQETFSNVSELLTTYIRTRGHENYSEPATGQVLHYATCIHVRWQWISFISSIIFLTMILFIMTVCSQPLKQFPAWKTSFLPWLMYGPGSSNILKADELEGVSYGVDDMEKKAKEITVTWKPLPDPCIEL</sequence>
<organism evidence="1 2">
    <name type="scientific">Hypoxylon rubiginosum</name>
    <dbReference type="NCBI Taxonomy" id="110542"/>
    <lineage>
        <taxon>Eukaryota</taxon>
        <taxon>Fungi</taxon>
        <taxon>Dikarya</taxon>
        <taxon>Ascomycota</taxon>
        <taxon>Pezizomycotina</taxon>
        <taxon>Sordariomycetes</taxon>
        <taxon>Xylariomycetidae</taxon>
        <taxon>Xylariales</taxon>
        <taxon>Hypoxylaceae</taxon>
        <taxon>Hypoxylon</taxon>
    </lineage>
</organism>
<comment type="caution">
    <text evidence="1">The sequence shown here is derived from an EMBL/GenBank/DDBJ whole genome shotgun (WGS) entry which is preliminary data.</text>
</comment>
<accession>A0ACC0CNF5</accession>
<dbReference type="EMBL" id="MU394382">
    <property type="protein sequence ID" value="KAI6081929.1"/>
    <property type="molecule type" value="Genomic_DNA"/>
</dbReference>